<dbReference type="RefSeq" id="WP_203545926.1">
    <property type="nucleotide sequence ID" value="NZ_CP054482.1"/>
</dbReference>
<dbReference type="Proteomes" id="UP000826802">
    <property type="component" value="Chromosome"/>
</dbReference>
<protein>
    <submittedName>
        <fullName evidence="1">Uncharacterized protein</fullName>
    </submittedName>
</protein>
<proteinExistence type="predicted"/>
<name>A0AAE7Q0R0_9STAP</name>
<evidence type="ECO:0000313" key="2">
    <source>
        <dbReference type="Proteomes" id="UP000826802"/>
    </source>
</evidence>
<keyword evidence="2" id="KW-1185">Reference proteome</keyword>
<reference evidence="1 2" key="1">
    <citation type="submission" date="2021-07" db="EMBL/GenBank/DDBJ databases">
        <title>Prevalence and characterization of methicillin-resistant Macrococcus spp. in food producing animals and meat in Switzerland in 2019.</title>
        <authorList>
            <person name="Keller J.E."/>
            <person name="Schwendener S."/>
            <person name="Neuenschwander J."/>
            <person name="Overesch G."/>
            <person name="Perreten V."/>
        </authorList>
    </citation>
    <scope>NUCLEOTIDE SEQUENCE [LARGE SCALE GENOMIC DNA]</scope>
    <source>
        <strain evidence="1 2">19Msa0936</strain>
    </source>
</reference>
<accession>A0AAE7Q0R0</accession>
<dbReference type="EMBL" id="CP079981">
    <property type="protein sequence ID" value="QYA42417.1"/>
    <property type="molecule type" value="Genomic_DNA"/>
</dbReference>
<sequence>MNLKKQILNIKNMFLKKKEFGLSSDVVNIDRKLKQSTDKQLIQLYNKYSGSENHYTKMITVRHLLEERNYRLNEYDNQWIKE</sequence>
<evidence type="ECO:0000313" key="1">
    <source>
        <dbReference type="EMBL" id="QYA42417.1"/>
    </source>
</evidence>
<dbReference type="AlphaFoldDB" id="A0AAE7Q0R0"/>
<dbReference type="GeneID" id="99096349"/>
<gene>
    <name evidence="1" type="ORF">KYI11_00210</name>
</gene>
<organism evidence="1 2">
    <name type="scientific">Macrococcoides bohemicum</name>
    <dbReference type="NCBI Taxonomy" id="1903056"/>
    <lineage>
        <taxon>Bacteria</taxon>
        <taxon>Bacillati</taxon>
        <taxon>Bacillota</taxon>
        <taxon>Bacilli</taxon>
        <taxon>Bacillales</taxon>
        <taxon>Staphylococcaceae</taxon>
        <taxon>Macrococcoides</taxon>
    </lineage>
</organism>